<dbReference type="PANTHER" id="PTHR24113:SF15">
    <property type="entry name" value="NACHT DOMAIN-CONTAINING PROTEIN"/>
    <property type="match status" value="1"/>
</dbReference>
<dbReference type="GO" id="GO:0031267">
    <property type="term" value="F:small GTPase binding"/>
    <property type="evidence" value="ECO:0007669"/>
    <property type="project" value="TreeGrafter"/>
</dbReference>
<feature type="compositionally biased region" description="Low complexity" evidence="2">
    <location>
        <begin position="368"/>
        <end position="388"/>
    </location>
</feature>
<dbReference type="Gene3D" id="2.40.70.10">
    <property type="entry name" value="Acid Proteases"/>
    <property type="match status" value="2"/>
</dbReference>
<dbReference type="OrthoDB" id="341587at2759"/>
<dbReference type="SMART" id="SM00368">
    <property type="entry name" value="LRR_RI"/>
    <property type="match status" value="9"/>
</dbReference>
<dbReference type="GO" id="GO:0005096">
    <property type="term" value="F:GTPase activator activity"/>
    <property type="evidence" value="ECO:0007669"/>
    <property type="project" value="UniProtKB-KW"/>
</dbReference>
<protein>
    <submittedName>
        <fullName evidence="4">NLRC3 protein</fullName>
    </submittedName>
</protein>
<feature type="region of interest" description="Disordered" evidence="2">
    <location>
        <begin position="342"/>
        <end position="396"/>
    </location>
</feature>
<dbReference type="PROSITE" id="PS51767">
    <property type="entry name" value="PEPTIDASE_A1"/>
    <property type="match status" value="1"/>
</dbReference>
<feature type="compositionally biased region" description="Polar residues" evidence="2">
    <location>
        <begin position="826"/>
        <end position="839"/>
    </location>
</feature>
<dbReference type="SUPFAM" id="SSF52047">
    <property type="entry name" value="RNI-like"/>
    <property type="match status" value="1"/>
</dbReference>
<dbReference type="InterPro" id="IPR027038">
    <property type="entry name" value="RanGap"/>
</dbReference>
<feature type="compositionally biased region" description="Basic and acidic residues" evidence="2">
    <location>
        <begin position="358"/>
        <end position="367"/>
    </location>
</feature>
<reference evidence="4" key="1">
    <citation type="submission" date="2021-02" db="EMBL/GenBank/DDBJ databases">
        <authorList>
            <person name="Dougan E. K."/>
            <person name="Rhodes N."/>
            <person name="Thang M."/>
            <person name="Chan C."/>
        </authorList>
    </citation>
    <scope>NUCLEOTIDE SEQUENCE</scope>
</reference>
<dbReference type="InterPro" id="IPR021109">
    <property type="entry name" value="Peptidase_aspartic_dom_sf"/>
</dbReference>
<dbReference type="EMBL" id="CAJNIZ010047260">
    <property type="protein sequence ID" value="CAE7764939.1"/>
    <property type="molecule type" value="Genomic_DNA"/>
</dbReference>
<dbReference type="GO" id="GO:0005634">
    <property type="term" value="C:nucleus"/>
    <property type="evidence" value="ECO:0007669"/>
    <property type="project" value="TreeGrafter"/>
</dbReference>
<evidence type="ECO:0000256" key="1">
    <source>
        <dbReference type="ARBA" id="ARBA00007447"/>
    </source>
</evidence>
<dbReference type="AlphaFoldDB" id="A0A812Y3A6"/>
<feature type="domain" description="Peptidase A1" evidence="3">
    <location>
        <begin position="419"/>
        <end position="798"/>
    </location>
</feature>
<dbReference type="Pfam" id="PF13516">
    <property type="entry name" value="LRR_6"/>
    <property type="match status" value="5"/>
</dbReference>
<evidence type="ECO:0000256" key="2">
    <source>
        <dbReference type="SAM" id="MobiDB-lite"/>
    </source>
</evidence>
<dbReference type="SUPFAM" id="SSF50630">
    <property type="entry name" value="Acid proteases"/>
    <property type="match status" value="1"/>
</dbReference>
<dbReference type="InterPro" id="IPR033121">
    <property type="entry name" value="PEPTIDASE_A1"/>
</dbReference>
<dbReference type="PANTHER" id="PTHR24113">
    <property type="entry name" value="RAN GTPASE-ACTIVATING PROTEIN 1"/>
    <property type="match status" value="1"/>
</dbReference>
<dbReference type="GO" id="GO:0005829">
    <property type="term" value="C:cytosol"/>
    <property type="evidence" value="ECO:0007669"/>
    <property type="project" value="TreeGrafter"/>
</dbReference>
<proteinExistence type="inferred from homology"/>
<dbReference type="GO" id="GO:0006913">
    <property type="term" value="P:nucleocytoplasmic transport"/>
    <property type="evidence" value="ECO:0007669"/>
    <property type="project" value="TreeGrafter"/>
</dbReference>
<dbReference type="Pfam" id="PF14543">
    <property type="entry name" value="TAXi_N"/>
    <property type="match status" value="1"/>
</dbReference>
<feature type="region of interest" description="Disordered" evidence="2">
    <location>
        <begin position="816"/>
        <end position="839"/>
    </location>
</feature>
<dbReference type="InterPro" id="IPR001611">
    <property type="entry name" value="Leu-rich_rpt"/>
</dbReference>
<name>A0A812Y3A6_SYMPI</name>
<evidence type="ECO:0000313" key="5">
    <source>
        <dbReference type="Proteomes" id="UP000649617"/>
    </source>
</evidence>
<dbReference type="GO" id="GO:0048471">
    <property type="term" value="C:perinuclear region of cytoplasm"/>
    <property type="evidence" value="ECO:0007669"/>
    <property type="project" value="TreeGrafter"/>
</dbReference>
<gene>
    <name evidence="4" type="primary">NLRC3</name>
    <name evidence="4" type="ORF">SPIL2461_LOCUS22407</name>
</gene>
<comment type="caution">
    <text evidence="4">The sequence shown here is derived from an EMBL/GenBank/DDBJ whole genome shotgun (WGS) entry which is preliminary data.</text>
</comment>
<organism evidence="4 5">
    <name type="scientific">Symbiodinium pilosum</name>
    <name type="common">Dinoflagellate</name>
    <dbReference type="NCBI Taxonomy" id="2952"/>
    <lineage>
        <taxon>Eukaryota</taxon>
        <taxon>Sar</taxon>
        <taxon>Alveolata</taxon>
        <taxon>Dinophyceae</taxon>
        <taxon>Suessiales</taxon>
        <taxon>Symbiodiniaceae</taxon>
        <taxon>Symbiodinium</taxon>
    </lineage>
</organism>
<accession>A0A812Y3A6</accession>
<dbReference type="Gene3D" id="3.80.10.10">
    <property type="entry name" value="Ribonuclease Inhibitor"/>
    <property type="match status" value="3"/>
</dbReference>
<feature type="compositionally biased region" description="Basic residues" evidence="2">
    <location>
        <begin position="343"/>
        <end position="354"/>
    </location>
</feature>
<evidence type="ECO:0000313" key="4">
    <source>
        <dbReference type="EMBL" id="CAE7764939.1"/>
    </source>
</evidence>
<dbReference type="Proteomes" id="UP000649617">
    <property type="component" value="Unassembled WGS sequence"/>
</dbReference>
<sequence length="914" mass="100131">MPIVLFPKKDKPQLVRGFSPKVVRLNVRINEDVEEASLANISRSGLLALSNDISTNSHVTKLDFRHVCFGPEEAAILAKGLSTNRVLVDLNLQHNNLSDAGAGAVAEALIQQGVLEVLTLDANGIGDTGAAAIAEFVSSSRTLKELRLFDNHILKDGGAAIGSAVEKCPTLRHLDLGLNEIGDPGAIAIAKALCNYNKVSKLSVRANGITSIGGKAIAKALRKNCRLRSLDIRVNRLRDDAVKHLFEALLLNTHLQELDCSGNNIRDDAMEFVAEVILSNKFITKLSFEDNYFTDEAAEVFLKLLQKAEHLSMTEFGIHNNYISEIKLQQIDLFMRTHARELQKKKRESKRQRSQSHQGDDTREESKISAGRQSSGSLSRSTSRISARGSREASKGSECREQSCQILPRLRGGFREGVYFAEVLLGSPRPQRASLIVDTASWVTELTCAGCSACGKHLDPPFNLSGSRTGEWIRCGASCPGKCDKDSCVFREKYLEGSSLEGRWFRDSLRFVSWNGSSDPLTATLGCSLKESGLFSAQRQSGILGLAPGSAGKPTLIWQAFQKQGLRSRIRKRAFSLSLGSEGGDLVIGEAATRAGRLWVPLLTSGSSGKYSIKVEALMLNGHSIASRLGKAQLDSASTFTYLPPEAGCIYQSTRRLEPSYRISSWATAVDHKSRRPEAERQLRKVLEDFCKDLRCIHADPPTATGDEASRHCWRVQGNAGNFSTGRFPVLSWRLAGVEVSWPPSRYLIRYSGKRARLCYTFRATNALPDGSKVVLGASWMVGQELLFDIDNSRLGLTPRPAALHVLNGRQSQRLRRKPSGDALASPNTTPLATFTSTSPRTVYPTSVSDTVQPDFRPTVAGSSAIPPQIPDAALEFEAWMVRGAGGLLLVSCILRFRVMISRLMCRCLQGERF</sequence>
<dbReference type="InterPro" id="IPR032675">
    <property type="entry name" value="LRR_dom_sf"/>
</dbReference>
<comment type="similarity">
    <text evidence="1">Belongs to the peptidase A1 family.</text>
</comment>
<evidence type="ECO:0000259" key="3">
    <source>
        <dbReference type="PROSITE" id="PS51767"/>
    </source>
</evidence>
<keyword evidence="5" id="KW-1185">Reference proteome</keyword>
<dbReference type="InterPro" id="IPR032861">
    <property type="entry name" value="TAXi_N"/>
</dbReference>